<feature type="transmembrane region" description="Helical" evidence="7">
    <location>
        <begin position="249"/>
        <end position="267"/>
    </location>
</feature>
<feature type="transmembrane region" description="Helical" evidence="7">
    <location>
        <begin position="279"/>
        <end position="299"/>
    </location>
</feature>
<evidence type="ECO:0000256" key="3">
    <source>
        <dbReference type="ARBA" id="ARBA00022475"/>
    </source>
</evidence>
<reference evidence="9" key="2">
    <citation type="journal article" date="2022" name="Res Sq">
        <title>Evolution of multicellular longitudinally dividing oral cavity symbionts (Neisseriaceae).</title>
        <authorList>
            <person name="Nyongesa S."/>
            <person name="Weber P."/>
            <person name="Bernet E."/>
            <person name="Pullido F."/>
            <person name="Nieckarz M."/>
            <person name="Delaby M."/>
            <person name="Nieves C."/>
            <person name="Viehboeck T."/>
            <person name="Krause N."/>
            <person name="Rivera-Millot A."/>
            <person name="Nakamura A."/>
            <person name="Vischer N."/>
            <person name="VanNieuwenhze M."/>
            <person name="Brun Y."/>
            <person name="Cava F."/>
            <person name="Bulgheresi S."/>
            <person name="Veyrier F."/>
        </authorList>
    </citation>
    <scope>NUCLEOTIDE SEQUENCE</scope>
    <source>
        <strain evidence="9">SAG 1488-6</strain>
    </source>
</reference>
<keyword evidence="4 7" id="KW-0812">Transmembrane</keyword>
<proteinExistence type="predicted"/>
<evidence type="ECO:0000256" key="2">
    <source>
        <dbReference type="ARBA" id="ARBA00022448"/>
    </source>
</evidence>
<feature type="transmembrane region" description="Helical" evidence="7">
    <location>
        <begin position="137"/>
        <end position="159"/>
    </location>
</feature>
<gene>
    <name evidence="9" type="ORF">LVJ81_06635</name>
</gene>
<evidence type="ECO:0000313" key="9">
    <source>
        <dbReference type="EMBL" id="UOO91351.1"/>
    </source>
</evidence>
<dbReference type="InterPro" id="IPR050171">
    <property type="entry name" value="MFS_Transporters"/>
</dbReference>
<protein>
    <submittedName>
        <fullName evidence="9">MFS transporter</fullName>
    </submittedName>
</protein>
<feature type="transmembrane region" description="Helical" evidence="7">
    <location>
        <begin position="305"/>
        <end position="326"/>
    </location>
</feature>
<dbReference type="Gene3D" id="1.20.1250.20">
    <property type="entry name" value="MFS general substrate transporter like domains"/>
    <property type="match status" value="1"/>
</dbReference>
<reference evidence="9" key="1">
    <citation type="submission" date="2021-12" db="EMBL/GenBank/DDBJ databases">
        <authorList>
            <person name="Veyrier F.J."/>
        </authorList>
    </citation>
    <scope>NUCLEOTIDE SEQUENCE</scope>
    <source>
        <strain evidence="9">SAG 1488-6</strain>
    </source>
</reference>
<organism evidence="9 10">
    <name type="scientific">Vitreoscilla stercoraria</name>
    <dbReference type="NCBI Taxonomy" id="61"/>
    <lineage>
        <taxon>Bacteria</taxon>
        <taxon>Pseudomonadati</taxon>
        <taxon>Pseudomonadota</taxon>
        <taxon>Betaproteobacteria</taxon>
        <taxon>Neisseriales</taxon>
        <taxon>Neisseriaceae</taxon>
        <taxon>Vitreoscilla</taxon>
    </lineage>
</organism>
<sequence>MQSSIFQQRNAVEYLILSLSLCLGVMSTALASPLYAIYVTQWHLSTTEVGYAFITYMIGVVFSLLFLNGLAGKHGYKKEVMLGLFINIMALAYSALANNIWHLCTSRFLIGIASGLLTTATMNGLSDKYPFPNKAKAGKLSSIVTVIGFSLGPIFGGLVADSSQTPLSTPYWIVCAGSIVVFLACFGIRYQHQTSHKLIKPRMWNTPKTSENKRIFWPYALAASACFGVFSLYAALAGSMLAQLPLPKSATLTGLSISIILFISTIVQMTCKGMKESLSLSFGMILLTLGCLGLILLQLTHANLWLAISIISIGIGHGLSLNPAYYLIDKISRAENPAIFSTFLLVGYQGTIWPILLSSKLIDLYGYLVSLSVFAGLVIAIFAWVAIQIRSH</sequence>
<feature type="transmembrane region" description="Helical" evidence="7">
    <location>
        <begin position="364"/>
        <end position="387"/>
    </location>
</feature>
<evidence type="ECO:0000256" key="5">
    <source>
        <dbReference type="ARBA" id="ARBA00022989"/>
    </source>
</evidence>
<evidence type="ECO:0000256" key="6">
    <source>
        <dbReference type="ARBA" id="ARBA00023136"/>
    </source>
</evidence>
<dbReference type="RefSeq" id="WP_019959456.1">
    <property type="nucleotide sequence ID" value="NZ_CP091512.1"/>
</dbReference>
<dbReference type="PANTHER" id="PTHR23517">
    <property type="entry name" value="RESISTANCE PROTEIN MDTM, PUTATIVE-RELATED-RELATED"/>
    <property type="match status" value="1"/>
</dbReference>
<evidence type="ECO:0000256" key="4">
    <source>
        <dbReference type="ARBA" id="ARBA00022692"/>
    </source>
</evidence>
<feature type="transmembrane region" description="Helical" evidence="7">
    <location>
        <begin position="12"/>
        <end position="37"/>
    </location>
</feature>
<feature type="transmembrane region" description="Helical" evidence="7">
    <location>
        <begin position="216"/>
        <end position="237"/>
    </location>
</feature>
<evidence type="ECO:0000256" key="1">
    <source>
        <dbReference type="ARBA" id="ARBA00004651"/>
    </source>
</evidence>
<keyword evidence="6 7" id="KW-0472">Membrane</keyword>
<dbReference type="InterPro" id="IPR011701">
    <property type="entry name" value="MFS"/>
</dbReference>
<keyword evidence="10" id="KW-1185">Reference proteome</keyword>
<evidence type="ECO:0000256" key="7">
    <source>
        <dbReference type="SAM" id="Phobius"/>
    </source>
</evidence>
<feature type="transmembrane region" description="Helical" evidence="7">
    <location>
        <begin position="80"/>
        <end position="101"/>
    </location>
</feature>
<evidence type="ECO:0000313" key="10">
    <source>
        <dbReference type="Proteomes" id="UP000832034"/>
    </source>
</evidence>
<feature type="transmembrane region" description="Helical" evidence="7">
    <location>
        <begin position="49"/>
        <end position="68"/>
    </location>
</feature>
<dbReference type="Pfam" id="PF07690">
    <property type="entry name" value="MFS_1"/>
    <property type="match status" value="1"/>
</dbReference>
<keyword evidence="5 7" id="KW-1133">Transmembrane helix</keyword>
<keyword evidence="3" id="KW-1003">Cell membrane</keyword>
<dbReference type="PROSITE" id="PS50850">
    <property type="entry name" value="MFS"/>
    <property type="match status" value="1"/>
</dbReference>
<feature type="transmembrane region" description="Helical" evidence="7">
    <location>
        <begin position="171"/>
        <end position="190"/>
    </location>
</feature>
<accession>A0ABY4E6F5</accession>
<name>A0ABY4E6F5_VITST</name>
<feature type="transmembrane region" description="Helical" evidence="7">
    <location>
        <begin position="338"/>
        <end position="358"/>
    </location>
</feature>
<keyword evidence="2" id="KW-0813">Transport</keyword>
<feature type="domain" description="Major facilitator superfamily (MFS) profile" evidence="8">
    <location>
        <begin position="13"/>
        <end position="392"/>
    </location>
</feature>
<dbReference type="PANTHER" id="PTHR23517:SF13">
    <property type="entry name" value="MAJOR FACILITATOR SUPERFAMILY MFS_1"/>
    <property type="match status" value="1"/>
</dbReference>
<dbReference type="EMBL" id="CP091512">
    <property type="protein sequence ID" value="UOO91351.1"/>
    <property type="molecule type" value="Genomic_DNA"/>
</dbReference>
<dbReference type="InterPro" id="IPR036259">
    <property type="entry name" value="MFS_trans_sf"/>
</dbReference>
<dbReference type="SUPFAM" id="SSF103473">
    <property type="entry name" value="MFS general substrate transporter"/>
    <property type="match status" value="1"/>
</dbReference>
<dbReference type="InterPro" id="IPR020846">
    <property type="entry name" value="MFS_dom"/>
</dbReference>
<dbReference type="Proteomes" id="UP000832034">
    <property type="component" value="Chromosome"/>
</dbReference>
<evidence type="ECO:0000259" key="8">
    <source>
        <dbReference type="PROSITE" id="PS50850"/>
    </source>
</evidence>
<comment type="subcellular location">
    <subcellularLocation>
        <location evidence="1">Cell membrane</location>
        <topology evidence="1">Multi-pass membrane protein</topology>
    </subcellularLocation>
</comment>